<reference evidence="1 2" key="1">
    <citation type="submission" date="2018-11" db="EMBL/GenBank/DDBJ databases">
        <title>Neisseria weixii sp. nov. isolated from the rectal contents of plateau pika (Ochotona cruzoniae).</title>
        <authorList>
            <person name="Zhang G."/>
        </authorList>
    </citation>
    <scope>NUCLEOTIDE SEQUENCE [LARGE SCALE GENOMIC DNA]</scope>
    <source>
        <strain evidence="1 2">10009</strain>
    </source>
</reference>
<dbReference type="Pfam" id="PF05100">
    <property type="entry name" value="Phage_tail_L"/>
    <property type="match status" value="1"/>
</dbReference>
<evidence type="ECO:0000313" key="1">
    <source>
        <dbReference type="EMBL" id="RPD89415.1"/>
    </source>
</evidence>
<dbReference type="GO" id="GO:0051536">
    <property type="term" value="F:iron-sulfur cluster binding"/>
    <property type="evidence" value="ECO:0007669"/>
    <property type="project" value="InterPro"/>
</dbReference>
<dbReference type="GO" id="GO:0030430">
    <property type="term" value="C:host cell cytoplasm"/>
    <property type="evidence" value="ECO:0007669"/>
    <property type="project" value="InterPro"/>
</dbReference>
<proteinExistence type="predicted"/>
<sequence length="228" mass="24518">MKNELSSPAQSALVELWEIDLRGFGGKQYFFCNQTNEKGAAVVWKGVAYEPYPIKADGFEFSGQGAANRPTLTVSNLMGFVTAAAERFNQLVGVTVIRRQTYAKFLDGVNFVKGNPTADPNQEVVSKYVIERMAGMTAEQAAFELASPAESDGAVIPARTMLANVCCWQYRGEGCGYTGRAVADRFDMPTDDPAKDVCSGTLLGCKARFGGTAVLPYGGFPSCDKVTS</sequence>
<gene>
    <name evidence="1" type="ORF">EGK74_04130</name>
</gene>
<dbReference type="Proteomes" id="UP000272412">
    <property type="component" value="Unassembled WGS sequence"/>
</dbReference>
<accession>A0A3N4N264</accession>
<dbReference type="EMBL" id="RPFL01000007">
    <property type="protein sequence ID" value="RPD89415.1"/>
    <property type="molecule type" value="Genomic_DNA"/>
</dbReference>
<keyword evidence="2" id="KW-1185">Reference proteome</keyword>
<evidence type="ECO:0000313" key="2">
    <source>
        <dbReference type="Proteomes" id="UP000272412"/>
    </source>
</evidence>
<protein>
    <submittedName>
        <fullName evidence="1">Phage minor tail protein L</fullName>
    </submittedName>
</protein>
<dbReference type="AlphaFoldDB" id="A0A3N4N264"/>
<dbReference type="GO" id="GO:0046718">
    <property type="term" value="P:symbiont entry into host cell"/>
    <property type="evidence" value="ECO:0007669"/>
    <property type="project" value="InterPro"/>
</dbReference>
<name>A0A3N4N264_9NEIS</name>
<dbReference type="InterPro" id="IPR006487">
    <property type="entry name" value="Phage_lambda_L"/>
</dbReference>
<dbReference type="OrthoDB" id="5673400at2"/>
<organism evidence="1 2">
    <name type="scientific">Neisseria weixii</name>
    <dbReference type="NCBI Taxonomy" id="1853276"/>
    <lineage>
        <taxon>Bacteria</taxon>
        <taxon>Pseudomonadati</taxon>
        <taxon>Pseudomonadota</taxon>
        <taxon>Betaproteobacteria</taxon>
        <taxon>Neisseriales</taxon>
        <taxon>Neisseriaceae</taxon>
        <taxon>Neisseria</taxon>
    </lineage>
</organism>
<dbReference type="NCBIfam" id="TIGR01600">
    <property type="entry name" value="phage_tail_L"/>
    <property type="match status" value="1"/>
</dbReference>
<comment type="caution">
    <text evidence="1">The sequence shown here is derived from an EMBL/GenBank/DDBJ whole genome shotgun (WGS) entry which is preliminary data.</text>
</comment>